<proteinExistence type="predicted"/>
<evidence type="ECO:0000313" key="2">
    <source>
        <dbReference type="EMBL" id="RWR04826.1"/>
    </source>
</evidence>
<dbReference type="RefSeq" id="WP_120075591.1">
    <property type="nucleotide sequence ID" value="NZ_CP126113.1"/>
</dbReference>
<comment type="caution">
    <text evidence="2">The sequence shown here is derived from an EMBL/GenBank/DDBJ whole genome shotgun (WGS) entry which is preliminary data.</text>
</comment>
<keyword evidence="3" id="KW-1185">Reference proteome</keyword>
<evidence type="ECO:0000256" key="1">
    <source>
        <dbReference type="SAM" id="Phobius"/>
    </source>
</evidence>
<keyword evidence="1" id="KW-1133">Transmembrane helix</keyword>
<name>A0A443IK05_9BACI</name>
<reference evidence="2" key="1">
    <citation type="submission" date="2018-12" db="EMBL/GenBank/DDBJ databases">
        <authorList>
            <person name="Sun L."/>
            <person name="Chen Z."/>
        </authorList>
    </citation>
    <scope>NUCLEOTIDE SEQUENCE [LARGE SCALE GENOMIC DNA]</scope>
    <source>
        <strain evidence="2">DSM 16012</strain>
    </source>
</reference>
<dbReference type="AlphaFoldDB" id="A0A443IK05"/>
<evidence type="ECO:0000313" key="3">
    <source>
        <dbReference type="Proteomes" id="UP000273811"/>
    </source>
</evidence>
<dbReference type="EMBL" id="QYTU02000052">
    <property type="protein sequence ID" value="RWR04826.1"/>
    <property type="molecule type" value="Genomic_DNA"/>
</dbReference>
<keyword evidence="1" id="KW-0472">Membrane</keyword>
<feature type="transmembrane region" description="Helical" evidence="1">
    <location>
        <begin position="122"/>
        <end position="144"/>
    </location>
</feature>
<gene>
    <name evidence="2" type="ORF">D4N35_016315</name>
</gene>
<organism evidence="2 3">
    <name type="scientific">Siminovitchia fortis</name>
    <dbReference type="NCBI Taxonomy" id="254758"/>
    <lineage>
        <taxon>Bacteria</taxon>
        <taxon>Bacillati</taxon>
        <taxon>Bacillota</taxon>
        <taxon>Bacilli</taxon>
        <taxon>Bacillales</taxon>
        <taxon>Bacillaceae</taxon>
        <taxon>Siminovitchia</taxon>
    </lineage>
</organism>
<sequence>MEVMESKEHLFGTKAAGVSGRNLSYQTVIKNTMKLQSIKFWAFTYIVAFLIYQFISPTFHLPFFVNIVNLILFPFSAMLMGKIANFFYPSFSFIRTIIYPSYKTNPDSSNIFAAVFVLVVKLIIYIMIWHYTFIIGILGLIIAINDVKNLSK</sequence>
<dbReference type="Proteomes" id="UP000273811">
    <property type="component" value="Unassembled WGS sequence"/>
</dbReference>
<keyword evidence="1" id="KW-0812">Transmembrane</keyword>
<protein>
    <submittedName>
        <fullName evidence="2">Uncharacterized protein</fullName>
    </submittedName>
</protein>
<feature type="transmembrane region" description="Helical" evidence="1">
    <location>
        <begin position="38"/>
        <end position="55"/>
    </location>
</feature>
<accession>A0A443IK05</accession>